<dbReference type="PRINTS" id="PR01021">
    <property type="entry name" value="OMPADOMAIN"/>
</dbReference>
<dbReference type="OrthoDB" id="9782229at2"/>
<dbReference type="Pfam" id="PF00691">
    <property type="entry name" value="OmpA"/>
    <property type="match status" value="1"/>
</dbReference>
<accession>A0A510JFU9</accession>
<dbReference type="Gene3D" id="3.30.1330.60">
    <property type="entry name" value="OmpA-like domain"/>
    <property type="match status" value="1"/>
</dbReference>
<evidence type="ECO:0000313" key="8">
    <source>
        <dbReference type="Proteomes" id="UP000321892"/>
    </source>
</evidence>
<evidence type="ECO:0000256" key="1">
    <source>
        <dbReference type="ARBA" id="ARBA00004442"/>
    </source>
</evidence>
<dbReference type="InterPro" id="IPR036737">
    <property type="entry name" value="OmpA-like_sf"/>
</dbReference>
<reference evidence="7 8" key="1">
    <citation type="submission" date="2019-07" db="EMBL/GenBank/DDBJ databases">
        <title>Complete Genome Sequence of Leptotrichia hofstadii Strain JCM16775.</title>
        <authorList>
            <person name="Watanabe S."/>
            <person name="Cui L."/>
        </authorList>
    </citation>
    <scope>NUCLEOTIDE SEQUENCE [LARGE SCALE GENOMIC DNA]</scope>
    <source>
        <strain evidence="7 8">JCM16775</strain>
    </source>
</reference>
<dbReference type="InterPro" id="IPR006664">
    <property type="entry name" value="OMP_bac"/>
</dbReference>
<name>A0A510JFU9_9FUSO</name>
<dbReference type="KEGG" id="lhf:JCM16775_0917"/>
<gene>
    <name evidence="7" type="ORF">JCM16775_0917</name>
</gene>
<evidence type="ECO:0000256" key="5">
    <source>
        <dbReference type="SAM" id="SignalP"/>
    </source>
</evidence>
<dbReference type="InterPro" id="IPR050330">
    <property type="entry name" value="Bact_OuterMem_StrucFunc"/>
</dbReference>
<protein>
    <submittedName>
        <fullName evidence="7">OmpA/MotB domain-containing protein</fullName>
    </submittedName>
</protein>
<dbReference type="GO" id="GO:0009279">
    <property type="term" value="C:cell outer membrane"/>
    <property type="evidence" value="ECO:0007669"/>
    <property type="project" value="UniProtKB-SubCell"/>
</dbReference>
<sequence>MKKVLAIILLSLLTVVSCTTATDGTRKVSKTGVGAGIGAAAGAVIGQAIGKDTKGTLIGTAGGAAVGAAIGNIFDRQEKELRNKLKGTGVDVKRTGEGEIKLTAPENITFDLNSYVIKPQFKNTLDSVATVLKTYPDSTIVVSGHTDTTGNDAINNPLSINRASSVESYLESQGISSSRITSRGFGSKQPIASNATEAGRAQNRRVEIAIIANQNN</sequence>
<dbReference type="Proteomes" id="UP000321892">
    <property type="component" value="Chromosome"/>
</dbReference>
<organism evidence="7 8">
    <name type="scientific">Leptotrichia hofstadii</name>
    <dbReference type="NCBI Taxonomy" id="157688"/>
    <lineage>
        <taxon>Bacteria</taxon>
        <taxon>Fusobacteriati</taxon>
        <taxon>Fusobacteriota</taxon>
        <taxon>Fusobacteriia</taxon>
        <taxon>Fusobacteriales</taxon>
        <taxon>Leptotrichiaceae</taxon>
        <taxon>Leptotrichia</taxon>
    </lineage>
</organism>
<dbReference type="PANTHER" id="PTHR30329:SF21">
    <property type="entry name" value="LIPOPROTEIN YIAD-RELATED"/>
    <property type="match status" value="1"/>
</dbReference>
<dbReference type="CDD" id="cd07185">
    <property type="entry name" value="OmpA_C-like"/>
    <property type="match status" value="1"/>
</dbReference>
<dbReference type="PROSITE" id="PS51123">
    <property type="entry name" value="OMPA_2"/>
    <property type="match status" value="1"/>
</dbReference>
<evidence type="ECO:0000313" key="7">
    <source>
        <dbReference type="EMBL" id="BBM38209.1"/>
    </source>
</evidence>
<dbReference type="InterPro" id="IPR006665">
    <property type="entry name" value="OmpA-like"/>
</dbReference>
<evidence type="ECO:0000256" key="2">
    <source>
        <dbReference type="ARBA" id="ARBA00023136"/>
    </source>
</evidence>
<evidence type="ECO:0000256" key="3">
    <source>
        <dbReference type="ARBA" id="ARBA00023237"/>
    </source>
</evidence>
<feature type="chain" id="PRO_5022117502" evidence="5">
    <location>
        <begin position="22"/>
        <end position="216"/>
    </location>
</feature>
<dbReference type="SUPFAM" id="SSF103088">
    <property type="entry name" value="OmpA-like"/>
    <property type="match status" value="1"/>
</dbReference>
<dbReference type="RefSeq" id="WP_026746633.1">
    <property type="nucleotide sequence ID" value="NZ_AP019823.1"/>
</dbReference>
<feature type="domain" description="OmpA-like" evidence="6">
    <location>
        <begin position="97"/>
        <end position="214"/>
    </location>
</feature>
<keyword evidence="3" id="KW-0998">Cell outer membrane</keyword>
<proteinExistence type="predicted"/>
<dbReference type="PANTHER" id="PTHR30329">
    <property type="entry name" value="STATOR ELEMENT OF FLAGELLAR MOTOR COMPLEX"/>
    <property type="match status" value="1"/>
</dbReference>
<keyword evidence="2 4" id="KW-0472">Membrane</keyword>
<evidence type="ECO:0000259" key="6">
    <source>
        <dbReference type="PROSITE" id="PS51123"/>
    </source>
</evidence>
<evidence type="ECO:0000256" key="4">
    <source>
        <dbReference type="PROSITE-ProRule" id="PRU00473"/>
    </source>
</evidence>
<dbReference type="EMBL" id="AP019823">
    <property type="protein sequence ID" value="BBM38209.1"/>
    <property type="molecule type" value="Genomic_DNA"/>
</dbReference>
<dbReference type="PROSITE" id="PS51257">
    <property type="entry name" value="PROKAR_LIPOPROTEIN"/>
    <property type="match status" value="1"/>
</dbReference>
<dbReference type="Pfam" id="PF13488">
    <property type="entry name" value="Gly-zipper_Omp"/>
    <property type="match status" value="1"/>
</dbReference>
<comment type="subcellular location">
    <subcellularLocation>
        <location evidence="1">Cell outer membrane</location>
    </subcellularLocation>
</comment>
<dbReference type="InterPro" id="IPR039567">
    <property type="entry name" value="Gly-zipper"/>
</dbReference>
<keyword evidence="8" id="KW-1185">Reference proteome</keyword>
<feature type="signal peptide" evidence="5">
    <location>
        <begin position="1"/>
        <end position="21"/>
    </location>
</feature>
<dbReference type="AlphaFoldDB" id="A0A510JFU9"/>
<keyword evidence="5" id="KW-0732">Signal</keyword>